<reference evidence="2 3" key="1">
    <citation type="journal article" date="2024" name="BMC Biol.">
        <title>Comparative genomics of Ascetosporea gives new insight into the evolutionary basis for animal parasitism in Rhizaria.</title>
        <authorList>
            <person name="Hiltunen Thoren M."/>
            <person name="Onut-Brannstrom I."/>
            <person name="Alfjorden A."/>
            <person name="Peckova H."/>
            <person name="Swords F."/>
            <person name="Hooper C."/>
            <person name="Holzer A.S."/>
            <person name="Bass D."/>
            <person name="Burki F."/>
        </authorList>
    </citation>
    <scope>NUCLEOTIDE SEQUENCE [LARGE SCALE GENOMIC DNA]</scope>
    <source>
        <strain evidence="2">20-A016</strain>
    </source>
</reference>
<name>A0ABV2APM5_9EUKA</name>
<keyword evidence="1" id="KW-0175">Coiled coil</keyword>
<evidence type="ECO:0000313" key="3">
    <source>
        <dbReference type="Proteomes" id="UP001439008"/>
    </source>
</evidence>
<keyword evidence="3" id="KW-1185">Reference proteome</keyword>
<gene>
    <name evidence="2" type="ORF">MHBO_003157</name>
</gene>
<protein>
    <submittedName>
        <fullName evidence="2">Uncharacterized protein</fullName>
    </submittedName>
</protein>
<dbReference type="EMBL" id="JBDODL010001568">
    <property type="protein sequence ID" value="MES1921630.1"/>
    <property type="molecule type" value="Genomic_DNA"/>
</dbReference>
<comment type="caution">
    <text evidence="2">The sequence shown here is derived from an EMBL/GenBank/DDBJ whole genome shotgun (WGS) entry which is preliminary data.</text>
</comment>
<sequence>MEKLTSNGKAPDQNLCSQLREATIILAKLEKSVEDEEIDLDGYLKSVRKSVKNLEILAQFLETENRPELEEVLRRLVVMKKELETAKTQLII</sequence>
<evidence type="ECO:0000256" key="1">
    <source>
        <dbReference type="SAM" id="Coils"/>
    </source>
</evidence>
<dbReference type="Proteomes" id="UP001439008">
    <property type="component" value="Unassembled WGS sequence"/>
</dbReference>
<accession>A0ABV2APM5</accession>
<proteinExistence type="predicted"/>
<organism evidence="2 3">
    <name type="scientific">Bonamia ostreae</name>
    <dbReference type="NCBI Taxonomy" id="126728"/>
    <lineage>
        <taxon>Eukaryota</taxon>
        <taxon>Sar</taxon>
        <taxon>Rhizaria</taxon>
        <taxon>Endomyxa</taxon>
        <taxon>Ascetosporea</taxon>
        <taxon>Haplosporida</taxon>
        <taxon>Bonamia</taxon>
    </lineage>
</organism>
<evidence type="ECO:0000313" key="2">
    <source>
        <dbReference type="EMBL" id="MES1921630.1"/>
    </source>
</evidence>
<feature type="coiled-coil region" evidence="1">
    <location>
        <begin position="19"/>
        <end position="89"/>
    </location>
</feature>